<keyword evidence="1" id="KW-0223">Dioxygenase</keyword>
<keyword evidence="1" id="KW-0560">Oxidoreductase</keyword>
<reference evidence="1 2" key="1">
    <citation type="submission" date="2018-08" db="EMBL/GenBank/DDBJ databases">
        <title>Erythrobacter zhengii sp.nov., a bacterium isolated from deep-sea sediment.</title>
        <authorList>
            <person name="Fang C."/>
            <person name="Wu Y.-H."/>
            <person name="Sun C."/>
            <person name="Wang H."/>
            <person name="Cheng H."/>
            <person name="Meng F.-X."/>
            <person name="Wang C.-S."/>
            <person name="Xu X.-W."/>
        </authorList>
    </citation>
    <scope>NUCLEOTIDE SEQUENCE [LARGE SCALE GENOMIC DNA]</scope>
    <source>
        <strain evidence="1 2">V18</strain>
    </source>
</reference>
<dbReference type="OrthoDB" id="1157001at2"/>
<name>A0A418NUH1_9SPHN</name>
<comment type="caution">
    <text evidence="1">The sequence shown here is derived from an EMBL/GenBank/DDBJ whole genome shotgun (WGS) entry which is preliminary data.</text>
</comment>
<evidence type="ECO:0000313" key="1">
    <source>
        <dbReference type="EMBL" id="RIV87545.1"/>
    </source>
</evidence>
<dbReference type="PANTHER" id="PTHR31630:SF6">
    <property type="entry name" value="PHYTANOYL-COA DIOXYGENASE-RELATED"/>
    <property type="match status" value="1"/>
</dbReference>
<dbReference type="GO" id="GO:0016706">
    <property type="term" value="F:2-oxoglutarate-dependent dioxygenase activity"/>
    <property type="evidence" value="ECO:0007669"/>
    <property type="project" value="UniProtKB-ARBA"/>
</dbReference>
<dbReference type="RefSeq" id="WP_119585076.1">
    <property type="nucleotide sequence ID" value="NZ_CAWODQ010000012.1"/>
</dbReference>
<proteinExistence type="predicted"/>
<dbReference type="Gene3D" id="2.60.120.620">
    <property type="entry name" value="q2cbj1_9rhob like domain"/>
    <property type="match status" value="1"/>
</dbReference>
<accession>A0A418NUH1</accession>
<dbReference type="Proteomes" id="UP000286576">
    <property type="component" value="Unassembled WGS sequence"/>
</dbReference>
<dbReference type="SUPFAM" id="SSF51197">
    <property type="entry name" value="Clavaminate synthase-like"/>
    <property type="match status" value="1"/>
</dbReference>
<keyword evidence="2" id="KW-1185">Reference proteome</keyword>
<dbReference type="Pfam" id="PF05721">
    <property type="entry name" value="PhyH"/>
    <property type="match status" value="1"/>
</dbReference>
<dbReference type="PANTHER" id="PTHR31630">
    <property type="entry name" value="PHYTANOYL-COA DIOXYGENASE-RELATED-RELATED"/>
    <property type="match status" value="1"/>
</dbReference>
<gene>
    <name evidence="1" type="ORF">D2V07_04140</name>
</gene>
<evidence type="ECO:0000313" key="2">
    <source>
        <dbReference type="Proteomes" id="UP000286576"/>
    </source>
</evidence>
<organism evidence="1 2">
    <name type="scientific">Aurantiacibacter zhengii</name>
    <dbReference type="NCBI Taxonomy" id="2307003"/>
    <lineage>
        <taxon>Bacteria</taxon>
        <taxon>Pseudomonadati</taxon>
        <taxon>Pseudomonadota</taxon>
        <taxon>Alphaproteobacteria</taxon>
        <taxon>Sphingomonadales</taxon>
        <taxon>Erythrobacteraceae</taxon>
        <taxon>Aurantiacibacter</taxon>
    </lineage>
</organism>
<dbReference type="AlphaFoldDB" id="A0A418NUH1"/>
<sequence>MTSAPNSQASLPENAAPLPDIACLHEFWAAHGNGGRQLQPQVERLLLDTLGIGNKQAYFALYGGLDFDQFRHWIVETAGLPDPVLVSRFHSWLYELPLEPEAQAQIAVIDDMEPVLDDAQMRLWNENGFVVLPDAIPAEEVAAVRDLVWAEAGGTPDHTDSWYASREDGIMISCYQHPALELARRSLRIRKAFAQLWGTANLWVTIDRVGFNPPERPDYPFAGSDLHWDVSLARPIPFATQGVLYLTDTAADQGAFRCVPGFHRRIDKWLDSLDGTPPRSVDLGAQQITVPGKAGDLVIWRQDLPHGASPNRAASPRLVQYVNFYSPDLETNPRWL</sequence>
<dbReference type="EMBL" id="QXFL01000002">
    <property type="protein sequence ID" value="RIV87545.1"/>
    <property type="molecule type" value="Genomic_DNA"/>
</dbReference>
<protein>
    <submittedName>
        <fullName evidence="1">Phytanoyl-CoA dioxygenase</fullName>
    </submittedName>
</protein>
<dbReference type="InterPro" id="IPR008775">
    <property type="entry name" value="Phytyl_CoA_dOase-like"/>
</dbReference>